<dbReference type="EMBL" id="CP001738">
    <property type="protein sequence ID" value="ACY96667.1"/>
    <property type="molecule type" value="Genomic_DNA"/>
</dbReference>
<protein>
    <submittedName>
        <fullName evidence="1">Uncharacterized protein</fullName>
    </submittedName>
</protein>
<name>D1A8H2_THECD</name>
<proteinExistence type="predicted"/>
<keyword evidence="2" id="KW-1185">Reference proteome</keyword>
<organism evidence="1 2">
    <name type="scientific">Thermomonospora curvata (strain ATCC 19995 / DSM 43183 / JCM 3096 / KCTC 9072 / NBRC 15933 / NCIMB 10081 / Henssen B9)</name>
    <dbReference type="NCBI Taxonomy" id="471852"/>
    <lineage>
        <taxon>Bacteria</taxon>
        <taxon>Bacillati</taxon>
        <taxon>Actinomycetota</taxon>
        <taxon>Actinomycetes</taxon>
        <taxon>Streptosporangiales</taxon>
        <taxon>Thermomonosporaceae</taxon>
        <taxon>Thermomonospora</taxon>
    </lineage>
</organism>
<dbReference type="HOGENOM" id="CLU_195394_0_0_11"/>
<dbReference type="eggNOG" id="ENOG5032163">
    <property type="taxonomic scope" value="Bacteria"/>
</dbReference>
<dbReference type="AlphaFoldDB" id="D1A8H2"/>
<reference evidence="1 2" key="1">
    <citation type="journal article" date="2011" name="Stand. Genomic Sci.">
        <title>Complete genome sequence of Thermomonospora curvata type strain (B9).</title>
        <authorList>
            <person name="Chertkov O."/>
            <person name="Sikorski J."/>
            <person name="Nolan M."/>
            <person name="Lapidus A."/>
            <person name="Lucas S."/>
            <person name="Del Rio T.G."/>
            <person name="Tice H."/>
            <person name="Cheng J.F."/>
            <person name="Goodwin L."/>
            <person name="Pitluck S."/>
            <person name="Liolios K."/>
            <person name="Ivanova N."/>
            <person name="Mavromatis K."/>
            <person name="Mikhailova N."/>
            <person name="Ovchinnikova G."/>
            <person name="Pati A."/>
            <person name="Chen A."/>
            <person name="Palaniappan K."/>
            <person name="Djao O.D."/>
            <person name="Land M."/>
            <person name="Hauser L."/>
            <person name="Chang Y.J."/>
            <person name="Jeffries C.D."/>
            <person name="Brettin T."/>
            <person name="Han C."/>
            <person name="Detter J.C."/>
            <person name="Rohde M."/>
            <person name="Goker M."/>
            <person name="Woyke T."/>
            <person name="Bristow J."/>
            <person name="Eisen J.A."/>
            <person name="Markowitz V."/>
            <person name="Hugenholtz P."/>
            <person name="Klenk H.P."/>
            <person name="Kyrpides N.C."/>
        </authorList>
    </citation>
    <scope>NUCLEOTIDE SEQUENCE [LARGE SCALE GENOMIC DNA]</scope>
    <source>
        <strain evidence="2">ATCC 19995 / DSM 43183 / JCM 3096 / KCTC 9072 / NBRC 15933 / NCIMB 10081 / Henssen B9</strain>
    </source>
</reference>
<evidence type="ECO:0000313" key="1">
    <source>
        <dbReference type="EMBL" id="ACY96667.1"/>
    </source>
</evidence>
<gene>
    <name evidence="1" type="ordered locus">Tcur_1082</name>
</gene>
<dbReference type="Proteomes" id="UP000001918">
    <property type="component" value="Chromosome"/>
</dbReference>
<dbReference type="KEGG" id="tcu:Tcur_1082"/>
<sequence length="81" mass="8645">MSLEEAARQLKLAVHDAQVAFDCVGLGELDRAQEHTIIARTAADAAALALQEALRTMAPDEAAREGERAVAALEDRHTPPV</sequence>
<accession>D1A8H2</accession>
<evidence type="ECO:0000313" key="2">
    <source>
        <dbReference type="Proteomes" id="UP000001918"/>
    </source>
</evidence>
<dbReference type="OrthoDB" id="3481528at2"/>
<dbReference type="RefSeq" id="WP_012851451.1">
    <property type="nucleotide sequence ID" value="NC_013510.1"/>
</dbReference>